<dbReference type="NCBIfam" id="TIGR00389">
    <property type="entry name" value="glyS_dimeric"/>
    <property type="match status" value="1"/>
</dbReference>
<evidence type="ECO:0000313" key="11">
    <source>
        <dbReference type="Proteomes" id="UP000176299"/>
    </source>
</evidence>
<evidence type="ECO:0000259" key="9">
    <source>
        <dbReference type="PROSITE" id="PS50862"/>
    </source>
</evidence>
<dbReference type="InterPro" id="IPR002314">
    <property type="entry name" value="aa-tRNA-synt_IIb"/>
</dbReference>
<evidence type="ECO:0000256" key="1">
    <source>
        <dbReference type="ARBA" id="ARBA00008226"/>
    </source>
</evidence>
<feature type="binding site" evidence="8">
    <location>
        <begin position="314"/>
        <end position="318"/>
    </location>
    <ligand>
        <name>substrate</name>
    </ligand>
</feature>
<evidence type="ECO:0000256" key="8">
    <source>
        <dbReference type="HAMAP-Rule" id="MF_00253"/>
    </source>
</evidence>
<evidence type="ECO:0000256" key="3">
    <source>
        <dbReference type="ARBA" id="ARBA00022598"/>
    </source>
</evidence>
<comment type="caution">
    <text evidence="10">The sequence shown here is derived from an EMBL/GenBank/DDBJ whole genome shotgun (WGS) entry which is preliminary data.</text>
</comment>
<comment type="function">
    <text evidence="8">Catalyzes the attachment of glycine to tRNA(Gly).</text>
</comment>
<dbReference type="GO" id="GO:0005737">
    <property type="term" value="C:cytoplasm"/>
    <property type="evidence" value="ECO:0007669"/>
    <property type="project" value="UniProtKB-SubCell"/>
</dbReference>
<feature type="binding site" evidence="8">
    <location>
        <position position="101"/>
    </location>
    <ligand>
        <name>substrate</name>
    </ligand>
</feature>
<dbReference type="PANTHER" id="PTHR10745:SF8">
    <property type="entry name" value="DNA POLYMERASE SUBUNIT GAMMA-2, MITOCHONDRIAL"/>
    <property type="match status" value="1"/>
</dbReference>
<dbReference type="PANTHER" id="PTHR10745">
    <property type="entry name" value="GLYCYL-TRNA SYNTHETASE/DNA POLYMERASE SUBUNIT GAMMA-2"/>
    <property type="match status" value="1"/>
</dbReference>
<keyword evidence="4 8" id="KW-0547">Nucleotide-binding</keyword>
<dbReference type="InterPro" id="IPR027031">
    <property type="entry name" value="Gly-tRNA_synthase/POLG2"/>
</dbReference>
<dbReference type="NCBIfam" id="NF003211">
    <property type="entry name" value="PRK04173.1"/>
    <property type="match status" value="1"/>
</dbReference>
<dbReference type="Gene3D" id="3.40.50.800">
    <property type="entry name" value="Anticodon-binding domain"/>
    <property type="match status" value="1"/>
</dbReference>
<dbReference type="GO" id="GO:0004820">
    <property type="term" value="F:glycine-tRNA ligase activity"/>
    <property type="evidence" value="ECO:0007669"/>
    <property type="project" value="UniProtKB-UniRule"/>
</dbReference>
<keyword evidence="5 8" id="KW-0067">ATP-binding</keyword>
<feature type="binding site" evidence="8">
    <location>
        <position position="151"/>
    </location>
    <ligand>
        <name>substrate</name>
    </ligand>
</feature>
<dbReference type="CDD" id="cd00774">
    <property type="entry name" value="GlyRS-like_core"/>
    <property type="match status" value="1"/>
</dbReference>
<dbReference type="InterPro" id="IPR033731">
    <property type="entry name" value="GlyRS-like_core"/>
</dbReference>
<keyword evidence="6 8" id="KW-0648">Protein biosynthesis</keyword>
<dbReference type="Pfam" id="PF00587">
    <property type="entry name" value="tRNA-synt_2b"/>
    <property type="match status" value="1"/>
</dbReference>
<dbReference type="InterPro" id="IPR036621">
    <property type="entry name" value="Anticodon-bd_dom_sf"/>
</dbReference>
<dbReference type="Proteomes" id="UP000176299">
    <property type="component" value="Unassembled WGS sequence"/>
</dbReference>
<comment type="similarity">
    <text evidence="1 8">Belongs to the class-II aminoacyl-tRNA synthetase family.</text>
</comment>
<dbReference type="HAMAP" id="MF_00253_B">
    <property type="entry name" value="Gly_tRNA_synth_B"/>
    <property type="match status" value="1"/>
</dbReference>
<dbReference type="PRINTS" id="PR01043">
    <property type="entry name" value="TRNASYNTHGLY"/>
</dbReference>
<dbReference type="Pfam" id="PF03129">
    <property type="entry name" value="HGTP_anticodon"/>
    <property type="match status" value="1"/>
</dbReference>
<proteinExistence type="inferred from homology"/>
<dbReference type="EC" id="6.1.1.14" evidence="8"/>
<name>A0A1G1W1W6_9BACT</name>
<accession>A0A1G1W1W6</accession>
<comment type="caution">
    <text evidence="8">Lacks conserved residue(s) required for the propagation of feature annotation.</text>
</comment>
<feature type="binding site" evidence="8">
    <location>
        <begin position="318"/>
        <end position="321"/>
    </location>
    <ligand>
        <name>ATP</name>
        <dbReference type="ChEBI" id="CHEBI:30616"/>
    </ligand>
</feature>
<dbReference type="InterPro" id="IPR006195">
    <property type="entry name" value="aa-tRNA-synth_II"/>
</dbReference>
<dbReference type="GO" id="GO:0005524">
    <property type="term" value="F:ATP binding"/>
    <property type="evidence" value="ECO:0007669"/>
    <property type="project" value="UniProtKB-UniRule"/>
</dbReference>
<gene>
    <name evidence="8" type="primary">glyQS</name>
    <name evidence="10" type="ORF">A2113_03865</name>
</gene>
<evidence type="ECO:0000256" key="2">
    <source>
        <dbReference type="ARBA" id="ARBA00022490"/>
    </source>
</evidence>
<dbReference type="InterPro" id="IPR004154">
    <property type="entry name" value="Anticodon-bd"/>
</dbReference>
<dbReference type="SUPFAM" id="SSF55681">
    <property type="entry name" value="Class II aaRS and biotin synthetases"/>
    <property type="match status" value="1"/>
</dbReference>
<evidence type="ECO:0000256" key="7">
    <source>
        <dbReference type="ARBA" id="ARBA00023146"/>
    </source>
</evidence>
<dbReference type="Gene3D" id="3.30.930.10">
    <property type="entry name" value="Bira Bifunctional Protein, Domain 2"/>
    <property type="match status" value="1"/>
</dbReference>
<keyword evidence="3 8" id="KW-0436">Ligase</keyword>
<dbReference type="PROSITE" id="PS50862">
    <property type="entry name" value="AA_TRNA_LIGASE_II"/>
    <property type="match status" value="1"/>
</dbReference>
<feature type="binding site" evidence="8">
    <location>
        <begin position="274"/>
        <end position="275"/>
    </location>
    <ligand>
        <name>ATP</name>
        <dbReference type="ChEBI" id="CHEBI:30616"/>
    </ligand>
</feature>
<keyword evidence="2 8" id="KW-0963">Cytoplasm</keyword>
<organism evidence="10 11">
    <name type="scientific">Candidatus Woykebacteria bacterium GWA1_44_8</name>
    <dbReference type="NCBI Taxonomy" id="1802591"/>
    <lineage>
        <taxon>Bacteria</taxon>
        <taxon>Candidatus Woykeibacteriota</taxon>
    </lineage>
</organism>
<evidence type="ECO:0000256" key="5">
    <source>
        <dbReference type="ARBA" id="ARBA00022840"/>
    </source>
</evidence>
<keyword evidence="7 8" id="KW-0030">Aminoacyl-tRNA synthetase</keyword>
<comment type="subcellular location">
    <subcellularLocation>
        <location evidence="8">Cytoplasm</location>
    </subcellularLocation>
</comment>
<protein>
    <recommendedName>
        <fullName evidence="8">Glycine--tRNA ligase</fullName>
        <ecNumber evidence="8">6.1.1.14</ecNumber>
    </recommendedName>
    <alternativeName>
        <fullName evidence="8">Glycyl-tRNA synthetase</fullName>
        <shortName evidence="8">GlyRS</shortName>
    </alternativeName>
</protein>
<dbReference type="InterPro" id="IPR002315">
    <property type="entry name" value="tRNA-synt_gly"/>
</dbReference>
<dbReference type="STRING" id="1802591.A2113_03865"/>
<dbReference type="InterPro" id="IPR022961">
    <property type="entry name" value="Gly_tRNA_ligase_bac"/>
</dbReference>
<feature type="binding site" evidence="8">
    <location>
        <begin position="193"/>
        <end position="198"/>
    </location>
    <ligand>
        <name>ATP</name>
        <dbReference type="ChEBI" id="CHEBI:30616"/>
    </ligand>
</feature>
<dbReference type="CDD" id="cd00858">
    <property type="entry name" value="GlyRS_anticodon"/>
    <property type="match status" value="1"/>
</dbReference>
<reference evidence="10 11" key="1">
    <citation type="journal article" date="2016" name="Nat. Commun.">
        <title>Thousands of microbial genomes shed light on interconnected biogeochemical processes in an aquifer system.</title>
        <authorList>
            <person name="Anantharaman K."/>
            <person name="Brown C.T."/>
            <person name="Hug L.A."/>
            <person name="Sharon I."/>
            <person name="Castelle C.J."/>
            <person name="Probst A.J."/>
            <person name="Thomas B.C."/>
            <person name="Singh A."/>
            <person name="Wilkins M.J."/>
            <person name="Karaoz U."/>
            <person name="Brodie E.L."/>
            <person name="Williams K.H."/>
            <person name="Hubbard S.S."/>
            <person name="Banfield J.F."/>
        </authorList>
    </citation>
    <scope>NUCLEOTIDE SEQUENCE [LARGE SCALE GENOMIC DNA]</scope>
</reference>
<dbReference type="GO" id="GO:0006426">
    <property type="term" value="P:glycyl-tRNA aminoacylation"/>
    <property type="evidence" value="ECO:0007669"/>
    <property type="project" value="UniProtKB-UniRule"/>
</dbReference>
<evidence type="ECO:0000313" key="10">
    <source>
        <dbReference type="EMBL" id="OGY21666.1"/>
    </source>
</evidence>
<dbReference type="InterPro" id="IPR045864">
    <property type="entry name" value="aa-tRNA-synth_II/BPL/LPL"/>
</dbReference>
<comment type="catalytic activity">
    <reaction evidence="8">
        <text>tRNA(Gly) + glycine + ATP = glycyl-tRNA(Gly) + AMP + diphosphate</text>
        <dbReference type="Rhea" id="RHEA:16013"/>
        <dbReference type="Rhea" id="RHEA-COMP:9664"/>
        <dbReference type="Rhea" id="RHEA-COMP:9683"/>
        <dbReference type="ChEBI" id="CHEBI:30616"/>
        <dbReference type="ChEBI" id="CHEBI:33019"/>
        <dbReference type="ChEBI" id="CHEBI:57305"/>
        <dbReference type="ChEBI" id="CHEBI:78442"/>
        <dbReference type="ChEBI" id="CHEBI:78522"/>
        <dbReference type="ChEBI" id="CHEBI:456215"/>
        <dbReference type="EC" id="6.1.1.14"/>
    </reaction>
</comment>
<dbReference type="AlphaFoldDB" id="A0A1G1W1W6"/>
<sequence>MAEENKLMEKIVSLTKRRGFIFQGSEIYGGVGGIYDLGPLGVELANNIKAAWWKNIVQERDNVVGLDSAILMNKQVWHASGHVDSFADPLIECKNCHTRYREDAIQQTVKGLTCPNCGKSNWTPPRMFNLMFKTHIGPVENEASETFLRPETAQGIFVNFGNVVDTMRVKLPFGIAQIGKGFRNEITIGNFLFRVREFEMMELEYFTYLKQADKDFEYWQKERMNWFVSLGIDKKNLRFREHADDERAHYAVRSVDIEYDWPFAQAQGKPGWLELEGIANRTDYDLKQHAKESGKDLSYFDEETKEKIVPYVIEPSLGVGRAMLAFLIDAYHEDGDRVVLKLKPELTPYKAAVFPLLANKPELVKLAQKIYLELKTSDLGLIAWDDRGNIGKRYYSQDEIGTPFCATIDFQSLEDQTVTIRDRDSMKQDRVKVNKLSSVLKEKLRY</sequence>
<evidence type="ECO:0000256" key="4">
    <source>
        <dbReference type="ARBA" id="ARBA00022741"/>
    </source>
</evidence>
<comment type="subunit">
    <text evidence="8">Homodimer.</text>
</comment>
<evidence type="ECO:0000256" key="6">
    <source>
        <dbReference type="ARBA" id="ARBA00022917"/>
    </source>
</evidence>
<dbReference type="SUPFAM" id="SSF52954">
    <property type="entry name" value="Class II aaRS ABD-related"/>
    <property type="match status" value="1"/>
</dbReference>
<feature type="binding site" evidence="8">
    <location>
        <begin position="183"/>
        <end position="185"/>
    </location>
    <ligand>
        <name>ATP</name>
        <dbReference type="ChEBI" id="CHEBI:30616"/>
    </ligand>
</feature>
<feature type="domain" description="Aminoacyl-transfer RNA synthetases class-II family profile" evidence="9">
    <location>
        <begin position="9"/>
        <end position="348"/>
    </location>
</feature>
<dbReference type="EMBL" id="MHCN01000011">
    <property type="protein sequence ID" value="OGY21666.1"/>
    <property type="molecule type" value="Genomic_DNA"/>
</dbReference>